<evidence type="ECO:0000256" key="1">
    <source>
        <dbReference type="SAM" id="Phobius"/>
    </source>
</evidence>
<protein>
    <submittedName>
        <fullName evidence="2">Membrane protein</fullName>
    </submittedName>
</protein>
<reference evidence="2" key="1">
    <citation type="submission" date="2019-01" db="EMBL/GenBank/DDBJ databases">
        <authorList>
            <consortium name="Genoscope - CEA"/>
            <person name="William W."/>
        </authorList>
    </citation>
    <scope>NUCLEOTIDE SEQUENCE</scope>
    <source>
        <strain evidence="2">CR-1</strain>
    </source>
</reference>
<dbReference type="AlphaFoldDB" id="A0A484HDD6"/>
<name>A0A484HDD6_9BACT</name>
<evidence type="ECO:0000313" key="2">
    <source>
        <dbReference type="EMBL" id="VEN73184.1"/>
    </source>
</evidence>
<keyword evidence="1" id="KW-0472">Membrane</keyword>
<feature type="transmembrane region" description="Helical" evidence="1">
    <location>
        <begin position="38"/>
        <end position="59"/>
    </location>
</feature>
<feature type="transmembrane region" description="Helical" evidence="1">
    <location>
        <begin position="12"/>
        <end position="31"/>
    </location>
</feature>
<proteinExistence type="predicted"/>
<keyword evidence="1" id="KW-1133">Transmembrane helix</keyword>
<organism evidence="2">
    <name type="scientific">uncultured Desulfobacteraceae bacterium</name>
    <dbReference type="NCBI Taxonomy" id="218296"/>
    <lineage>
        <taxon>Bacteria</taxon>
        <taxon>Pseudomonadati</taxon>
        <taxon>Thermodesulfobacteriota</taxon>
        <taxon>Desulfobacteria</taxon>
        <taxon>Desulfobacterales</taxon>
        <taxon>Desulfobacteraceae</taxon>
        <taxon>environmental samples</taxon>
    </lineage>
</organism>
<gene>
    <name evidence="2" type="ORF">EPICR_130001</name>
</gene>
<dbReference type="EMBL" id="CAACVI010000005">
    <property type="protein sequence ID" value="VEN73184.1"/>
    <property type="molecule type" value="Genomic_DNA"/>
</dbReference>
<keyword evidence="1" id="KW-0812">Transmembrane</keyword>
<accession>A0A484HDD6</accession>
<sequence>MSCLPVTMVFVYPPYVQIIYFGLCLLLALCGMNRKMGFWGYLFFSVVFSPLLGLIVLLVSGKKRSKEKLKPKKA</sequence>